<dbReference type="Proteomes" id="UP000325614">
    <property type="component" value="Chromosome"/>
</dbReference>
<keyword evidence="2 4" id="KW-0238">DNA-binding</keyword>
<evidence type="ECO:0000256" key="2">
    <source>
        <dbReference type="ARBA" id="ARBA00023125"/>
    </source>
</evidence>
<evidence type="ECO:0000313" key="7">
    <source>
        <dbReference type="Proteomes" id="UP000325614"/>
    </source>
</evidence>
<dbReference type="AlphaFoldDB" id="A0A5P9JU50"/>
<dbReference type="InterPro" id="IPR041479">
    <property type="entry name" value="TetR_CgmR_C"/>
</dbReference>
<dbReference type="KEGG" id="mico:GDR74_03200"/>
<evidence type="ECO:0000313" key="6">
    <source>
        <dbReference type="EMBL" id="QFU15308.1"/>
    </source>
</evidence>
<sequence length="197" mass="21614">MFACVRGRRSSREKILDAAAELVSEIGSGRLTLDAVAERAGLSKGGLLYNFPSKEALLQAMIQRLVDEVSLEKEALRRQLPPKRNLEARLCTSALLKMCGGGKMKEIATGMLAASSENPRLLEPVRSVVRETLEKLRSTSDDVDASIVAWLAVEGLRSMEMHDISPFSDQDRERIVGAINRLLDNGIAEQAPKDNKP</sequence>
<dbReference type="PANTHER" id="PTHR30055:SF234">
    <property type="entry name" value="HTH-TYPE TRANSCRIPTIONAL REGULATOR BETI"/>
    <property type="match status" value="1"/>
</dbReference>
<keyword evidence="3" id="KW-0804">Transcription</keyword>
<gene>
    <name evidence="6" type="ORF">GDR74_03200</name>
</gene>
<evidence type="ECO:0000256" key="1">
    <source>
        <dbReference type="ARBA" id="ARBA00023015"/>
    </source>
</evidence>
<proteinExistence type="predicted"/>
<dbReference type="GO" id="GO:0000976">
    <property type="term" value="F:transcription cis-regulatory region binding"/>
    <property type="evidence" value="ECO:0007669"/>
    <property type="project" value="TreeGrafter"/>
</dbReference>
<evidence type="ECO:0000256" key="4">
    <source>
        <dbReference type="PROSITE-ProRule" id="PRU00335"/>
    </source>
</evidence>
<dbReference type="PRINTS" id="PR00455">
    <property type="entry name" value="HTHTETR"/>
</dbReference>
<dbReference type="Pfam" id="PF17937">
    <property type="entry name" value="TetR_C_28"/>
    <property type="match status" value="1"/>
</dbReference>
<dbReference type="PROSITE" id="PS50977">
    <property type="entry name" value="HTH_TETR_2"/>
    <property type="match status" value="1"/>
</dbReference>
<dbReference type="RefSeq" id="WP_152584954.1">
    <property type="nucleotide sequence ID" value="NZ_CP045423.1"/>
</dbReference>
<keyword evidence="7" id="KW-1185">Reference proteome</keyword>
<dbReference type="InterPro" id="IPR001647">
    <property type="entry name" value="HTH_TetR"/>
</dbReference>
<organism evidence="6 7">
    <name type="scientific">Microvirga thermotolerans</name>
    <dbReference type="NCBI Taxonomy" id="2651334"/>
    <lineage>
        <taxon>Bacteria</taxon>
        <taxon>Pseudomonadati</taxon>
        <taxon>Pseudomonadota</taxon>
        <taxon>Alphaproteobacteria</taxon>
        <taxon>Hyphomicrobiales</taxon>
        <taxon>Methylobacteriaceae</taxon>
        <taxon>Microvirga</taxon>
    </lineage>
</organism>
<dbReference type="EMBL" id="CP045423">
    <property type="protein sequence ID" value="QFU15308.1"/>
    <property type="molecule type" value="Genomic_DNA"/>
</dbReference>
<keyword evidence="1" id="KW-0805">Transcription regulation</keyword>
<reference evidence="6 7" key="1">
    <citation type="submission" date="2019-10" db="EMBL/GenBank/DDBJ databases">
        <title>Isolation, Identification of Microvirga thermotolerans HR1, a novel thermophilic bacterium and Comparative Genomics of the genus Microvirga.</title>
        <authorList>
            <person name="Li J."/>
            <person name="Zhang W."/>
            <person name="Lin M."/>
            <person name="Wang J."/>
        </authorList>
    </citation>
    <scope>NUCLEOTIDE SEQUENCE [LARGE SCALE GENOMIC DNA]</scope>
    <source>
        <strain evidence="6 7">HR1</strain>
    </source>
</reference>
<evidence type="ECO:0000259" key="5">
    <source>
        <dbReference type="PROSITE" id="PS50977"/>
    </source>
</evidence>
<dbReference type="InterPro" id="IPR009057">
    <property type="entry name" value="Homeodomain-like_sf"/>
</dbReference>
<dbReference type="InterPro" id="IPR050109">
    <property type="entry name" value="HTH-type_TetR-like_transc_reg"/>
</dbReference>
<feature type="domain" description="HTH tetR-type" evidence="5">
    <location>
        <begin position="9"/>
        <end position="69"/>
    </location>
</feature>
<evidence type="ECO:0000256" key="3">
    <source>
        <dbReference type="ARBA" id="ARBA00023163"/>
    </source>
</evidence>
<dbReference type="Pfam" id="PF00440">
    <property type="entry name" value="TetR_N"/>
    <property type="match status" value="1"/>
</dbReference>
<dbReference type="GO" id="GO:0003700">
    <property type="term" value="F:DNA-binding transcription factor activity"/>
    <property type="evidence" value="ECO:0007669"/>
    <property type="project" value="TreeGrafter"/>
</dbReference>
<name>A0A5P9JU50_9HYPH</name>
<feature type="DNA-binding region" description="H-T-H motif" evidence="4">
    <location>
        <begin position="32"/>
        <end position="51"/>
    </location>
</feature>
<accession>A0A5P9JU50</accession>
<dbReference type="PANTHER" id="PTHR30055">
    <property type="entry name" value="HTH-TYPE TRANSCRIPTIONAL REGULATOR RUTR"/>
    <property type="match status" value="1"/>
</dbReference>
<protein>
    <submittedName>
        <fullName evidence="6">TetR family transcriptional regulator</fullName>
    </submittedName>
</protein>
<dbReference type="SUPFAM" id="SSF46689">
    <property type="entry name" value="Homeodomain-like"/>
    <property type="match status" value="1"/>
</dbReference>
<dbReference type="Gene3D" id="1.10.357.10">
    <property type="entry name" value="Tetracycline Repressor, domain 2"/>
    <property type="match status" value="1"/>
</dbReference>